<keyword evidence="9" id="KW-1185">Reference proteome</keyword>
<dbReference type="Pfam" id="PF07690">
    <property type="entry name" value="MFS_1"/>
    <property type="match status" value="1"/>
</dbReference>
<feature type="transmembrane region" description="Helical" evidence="6">
    <location>
        <begin position="133"/>
        <end position="157"/>
    </location>
</feature>
<comment type="caution">
    <text evidence="8">The sequence shown here is derived from an EMBL/GenBank/DDBJ whole genome shotgun (WGS) entry which is preliminary data.</text>
</comment>
<dbReference type="AlphaFoldDB" id="A0AAV2QTD7"/>
<name>A0AAV2QTD7_MEGNR</name>
<dbReference type="PANTHER" id="PTHR11662">
    <property type="entry name" value="SOLUTE CARRIER FAMILY 17"/>
    <property type="match status" value="1"/>
</dbReference>
<dbReference type="EMBL" id="CAXKWB010011107">
    <property type="protein sequence ID" value="CAL4100060.1"/>
    <property type="molecule type" value="Genomic_DNA"/>
</dbReference>
<feature type="transmembrane region" description="Helical" evidence="6">
    <location>
        <begin position="264"/>
        <end position="285"/>
    </location>
</feature>
<evidence type="ECO:0000256" key="5">
    <source>
        <dbReference type="SAM" id="MobiDB-lite"/>
    </source>
</evidence>
<accession>A0AAV2QTD7</accession>
<feature type="transmembrane region" description="Helical" evidence="6">
    <location>
        <begin position="69"/>
        <end position="90"/>
    </location>
</feature>
<dbReference type="PROSITE" id="PS50850">
    <property type="entry name" value="MFS"/>
    <property type="match status" value="1"/>
</dbReference>
<dbReference type="FunFam" id="1.20.1250.20:FF:000532">
    <property type="entry name" value="SLC (SoLute Carrier) homolog"/>
    <property type="match status" value="1"/>
</dbReference>
<dbReference type="GO" id="GO:0022857">
    <property type="term" value="F:transmembrane transporter activity"/>
    <property type="evidence" value="ECO:0007669"/>
    <property type="project" value="InterPro"/>
</dbReference>
<dbReference type="InterPro" id="IPR011701">
    <property type="entry name" value="MFS"/>
</dbReference>
<protein>
    <recommendedName>
        <fullName evidence="7">Major facilitator superfamily (MFS) profile domain-containing protein</fullName>
    </recommendedName>
</protein>
<evidence type="ECO:0000256" key="6">
    <source>
        <dbReference type="SAM" id="Phobius"/>
    </source>
</evidence>
<evidence type="ECO:0000256" key="1">
    <source>
        <dbReference type="ARBA" id="ARBA00004141"/>
    </source>
</evidence>
<dbReference type="Gene3D" id="1.20.1250.20">
    <property type="entry name" value="MFS general substrate transporter like domains"/>
    <property type="match status" value="1"/>
</dbReference>
<dbReference type="Proteomes" id="UP001497623">
    <property type="component" value="Unassembled WGS sequence"/>
</dbReference>
<proteinExistence type="predicted"/>
<evidence type="ECO:0000256" key="3">
    <source>
        <dbReference type="ARBA" id="ARBA00022989"/>
    </source>
</evidence>
<evidence type="ECO:0000256" key="2">
    <source>
        <dbReference type="ARBA" id="ARBA00022692"/>
    </source>
</evidence>
<dbReference type="GO" id="GO:0016020">
    <property type="term" value="C:membrane"/>
    <property type="evidence" value="ECO:0007669"/>
    <property type="project" value="UniProtKB-SubCell"/>
</dbReference>
<sequence>LQAMVKPANESNKTDDNNVCNFTSSDSGEADYGGDFEWDEVIQGFVVGGFYWGYIWTQMPGGRLAEVYSAKILIGCCVGSTAVLALFLPLAAHSSYIALIAVRVLQGLVQGPMYPASLVLVSSWAPPNERSMLTTFVCAGDSFGTVIAFPMAAAIVRALGWELVFYIQASMSLLWCALWFLIISDGPNTFRFITDAEKTYITSSIGESKSEESPPIPWRSIMTSMPFWAIVVAALGDNWGWFTMLTELPLYMKEMLRVDMATNALLSGMPYLGTWLLGMVSSIIGDKLLQMGYIKTGLLEESGTNHGSHGIWTLSLDHNFHPV</sequence>
<gene>
    <name evidence="8" type="ORF">MNOR_LOCUS16702</name>
</gene>
<feature type="non-terminal residue" evidence="8">
    <location>
        <position position="1"/>
    </location>
</feature>
<feature type="transmembrane region" description="Helical" evidence="6">
    <location>
        <begin position="163"/>
        <end position="183"/>
    </location>
</feature>
<dbReference type="InterPro" id="IPR020846">
    <property type="entry name" value="MFS_dom"/>
</dbReference>
<evidence type="ECO:0000259" key="7">
    <source>
        <dbReference type="PROSITE" id="PS50850"/>
    </source>
</evidence>
<dbReference type="PANTHER" id="PTHR11662:SF399">
    <property type="entry name" value="FI19708P1-RELATED"/>
    <property type="match status" value="1"/>
</dbReference>
<feature type="transmembrane region" description="Helical" evidence="6">
    <location>
        <begin position="225"/>
        <end position="244"/>
    </location>
</feature>
<feature type="region of interest" description="Disordered" evidence="5">
    <location>
        <begin position="1"/>
        <end position="20"/>
    </location>
</feature>
<evidence type="ECO:0000313" key="8">
    <source>
        <dbReference type="EMBL" id="CAL4100060.1"/>
    </source>
</evidence>
<keyword evidence="3 6" id="KW-1133">Transmembrane helix</keyword>
<reference evidence="8 9" key="1">
    <citation type="submission" date="2024-05" db="EMBL/GenBank/DDBJ databases">
        <authorList>
            <person name="Wallberg A."/>
        </authorList>
    </citation>
    <scope>NUCLEOTIDE SEQUENCE [LARGE SCALE GENOMIC DNA]</scope>
</reference>
<dbReference type="InterPro" id="IPR050382">
    <property type="entry name" value="MFS_Na/Anion_cotransporter"/>
</dbReference>
<keyword evidence="4 6" id="KW-0472">Membrane</keyword>
<dbReference type="GO" id="GO:0006820">
    <property type="term" value="P:monoatomic anion transport"/>
    <property type="evidence" value="ECO:0007669"/>
    <property type="project" value="TreeGrafter"/>
</dbReference>
<dbReference type="InterPro" id="IPR036259">
    <property type="entry name" value="MFS_trans_sf"/>
</dbReference>
<keyword evidence="2 6" id="KW-0812">Transmembrane</keyword>
<evidence type="ECO:0000256" key="4">
    <source>
        <dbReference type="ARBA" id="ARBA00023136"/>
    </source>
</evidence>
<feature type="domain" description="Major facilitator superfamily (MFS) profile" evidence="7">
    <location>
        <begin position="1"/>
        <end position="323"/>
    </location>
</feature>
<dbReference type="SUPFAM" id="SSF103473">
    <property type="entry name" value="MFS general substrate transporter"/>
    <property type="match status" value="1"/>
</dbReference>
<comment type="subcellular location">
    <subcellularLocation>
        <location evidence="1">Membrane</location>
        <topology evidence="1">Multi-pass membrane protein</topology>
    </subcellularLocation>
</comment>
<evidence type="ECO:0000313" key="9">
    <source>
        <dbReference type="Proteomes" id="UP001497623"/>
    </source>
</evidence>
<organism evidence="8 9">
    <name type="scientific">Meganyctiphanes norvegica</name>
    <name type="common">Northern krill</name>
    <name type="synonym">Thysanopoda norvegica</name>
    <dbReference type="NCBI Taxonomy" id="48144"/>
    <lineage>
        <taxon>Eukaryota</taxon>
        <taxon>Metazoa</taxon>
        <taxon>Ecdysozoa</taxon>
        <taxon>Arthropoda</taxon>
        <taxon>Crustacea</taxon>
        <taxon>Multicrustacea</taxon>
        <taxon>Malacostraca</taxon>
        <taxon>Eumalacostraca</taxon>
        <taxon>Eucarida</taxon>
        <taxon>Euphausiacea</taxon>
        <taxon>Euphausiidae</taxon>
        <taxon>Meganyctiphanes</taxon>
    </lineage>
</organism>